<dbReference type="Proteomes" id="UP000015105">
    <property type="component" value="Chromosome 7D"/>
</dbReference>
<dbReference type="Gene3D" id="3.80.10.10">
    <property type="entry name" value="Ribonuclease Inhibitor"/>
    <property type="match status" value="1"/>
</dbReference>
<proteinExistence type="predicted"/>
<reference evidence="11" key="1">
    <citation type="journal article" date="2014" name="Science">
        <title>Ancient hybridizations among the ancestral genomes of bread wheat.</title>
        <authorList>
            <consortium name="International Wheat Genome Sequencing Consortium,"/>
            <person name="Marcussen T."/>
            <person name="Sandve S.R."/>
            <person name="Heier L."/>
            <person name="Spannagl M."/>
            <person name="Pfeifer M."/>
            <person name="Jakobsen K.S."/>
            <person name="Wulff B.B."/>
            <person name="Steuernagel B."/>
            <person name="Mayer K.F."/>
            <person name="Olsen O.A."/>
        </authorList>
    </citation>
    <scope>NUCLEOTIDE SEQUENCE [LARGE SCALE GENOMIC DNA]</scope>
    <source>
        <strain evidence="11">cv. AL8/78</strain>
    </source>
</reference>
<keyword evidence="2" id="KW-0134">Cell wall</keyword>
<keyword evidence="7" id="KW-0379">Hydroxylation</keyword>
<evidence type="ECO:0000256" key="3">
    <source>
        <dbReference type="ARBA" id="ARBA00022525"/>
    </source>
</evidence>
<dbReference type="EnsemblPlants" id="AET7Gv21004800.3">
    <property type="protein sequence ID" value="AET7Gv21004800.3"/>
    <property type="gene ID" value="AET7Gv21004800"/>
</dbReference>
<organism evidence="10 11">
    <name type="scientific">Aegilops tauschii subsp. strangulata</name>
    <name type="common">Goatgrass</name>
    <dbReference type="NCBI Taxonomy" id="200361"/>
    <lineage>
        <taxon>Eukaryota</taxon>
        <taxon>Viridiplantae</taxon>
        <taxon>Streptophyta</taxon>
        <taxon>Embryophyta</taxon>
        <taxon>Tracheophyta</taxon>
        <taxon>Spermatophyta</taxon>
        <taxon>Magnoliopsida</taxon>
        <taxon>Liliopsida</taxon>
        <taxon>Poales</taxon>
        <taxon>Poaceae</taxon>
        <taxon>BOP clade</taxon>
        <taxon>Pooideae</taxon>
        <taxon>Triticodae</taxon>
        <taxon>Triticeae</taxon>
        <taxon>Triticinae</taxon>
        <taxon>Aegilops</taxon>
    </lineage>
</organism>
<dbReference type="AlphaFoldDB" id="A0A453SNK1"/>
<evidence type="ECO:0000256" key="7">
    <source>
        <dbReference type="ARBA" id="ARBA00023278"/>
    </source>
</evidence>
<reference evidence="10" key="5">
    <citation type="journal article" date="2021" name="G3 (Bethesda)">
        <title>Aegilops tauschii genome assembly Aet v5.0 features greater sequence contiguity and improved annotation.</title>
        <authorList>
            <person name="Wang L."/>
            <person name="Zhu T."/>
            <person name="Rodriguez J.C."/>
            <person name="Deal K.R."/>
            <person name="Dubcovsky J."/>
            <person name="McGuire P.E."/>
            <person name="Lux T."/>
            <person name="Spannagl M."/>
            <person name="Mayer K.F.X."/>
            <person name="Baldrich P."/>
            <person name="Meyers B.C."/>
            <person name="Huo N."/>
            <person name="Gu Y.Q."/>
            <person name="Zhou H."/>
            <person name="Devos K.M."/>
            <person name="Bennetzen J.L."/>
            <person name="Unver T."/>
            <person name="Budak H."/>
            <person name="Gulick P.J."/>
            <person name="Galiba G."/>
            <person name="Kalapos B."/>
            <person name="Nelson D.R."/>
            <person name="Li P."/>
            <person name="You F.M."/>
            <person name="Luo M.C."/>
            <person name="Dvorak J."/>
        </authorList>
    </citation>
    <scope>NUCLEOTIDE SEQUENCE [LARGE SCALE GENOMIC DNA]</scope>
    <source>
        <strain evidence="10">cv. AL8/78</strain>
    </source>
</reference>
<evidence type="ECO:0000256" key="9">
    <source>
        <dbReference type="SAM" id="SignalP"/>
    </source>
</evidence>
<comment type="subcellular location">
    <subcellularLocation>
        <location evidence="1">Secreted</location>
        <location evidence="1">Cell wall</location>
    </subcellularLocation>
</comment>
<dbReference type="InterPro" id="IPR032675">
    <property type="entry name" value="LRR_dom_sf"/>
</dbReference>
<dbReference type="InterPro" id="IPR051582">
    <property type="entry name" value="LRR_extensin-like_regulator"/>
</dbReference>
<evidence type="ECO:0000256" key="5">
    <source>
        <dbReference type="ARBA" id="ARBA00022737"/>
    </source>
</evidence>
<evidence type="ECO:0000313" key="11">
    <source>
        <dbReference type="Proteomes" id="UP000015105"/>
    </source>
</evidence>
<reference evidence="11" key="2">
    <citation type="journal article" date="2017" name="Nat. Plants">
        <title>The Aegilops tauschii genome reveals multiple impacts of transposons.</title>
        <authorList>
            <person name="Zhao G."/>
            <person name="Zou C."/>
            <person name="Li K."/>
            <person name="Wang K."/>
            <person name="Li T."/>
            <person name="Gao L."/>
            <person name="Zhang X."/>
            <person name="Wang H."/>
            <person name="Yang Z."/>
            <person name="Liu X."/>
            <person name="Jiang W."/>
            <person name="Mao L."/>
            <person name="Kong X."/>
            <person name="Jiao Y."/>
            <person name="Jia J."/>
        </authorList>
    </citation>
    <scope>NUCLEOTIDE SEQUENCE [LARGE SCALE GENOMIC DNA]</scope>
    <source>
        <strain evidence="11">cv. AL8/78</strain>
    </source>
</reference>
<dbReference type="PANTHER" id="PTHR32093:SF115">
    <property type="entry name" value="LEUCINE-RICH REPEAT EXTENSIN-LIKE PROTEIN 2"/>
    <property type="match status" value="1"/>
</dbReference>
<sequence>ALLLAVALAPAPAASQQQQQPPLDPPPSWAFPNPRLRAAYVALQTWRRTAIFSDPANFTANWSGPNVCTYNGVFCAPHPADGGVLVVAGIDLNHADIAGYIPDSLPAGLPDLALLHLNSNRFCGVLPDTFLHLRLLHELDISNNRFVGGFPEVVLQLPSLRYLDLRFNEFEGGIPPALFDRPLDAIFLNSNRLTSPIPPNLGNSPASVLVLAHNRLGGCIPPSIGRMAETLNEIVLIDDDLTGCIPPQVGMLRKVTVFDVSGNGLQGPLPATVTGLVAVQELNVAGNLLEGAVPASVCGLPSLRNFTYEDNFFSGRPGCAVATADGRWNCIPGAPAQRPPAQCAAAAARPFDCSRAQCQAAPPPGSIVPAGLVHSILPVPTRGLHNARNGRAAAAHPQREPRARNAALLRSTITGLLASVLRQPAAVR</sequence>
<feature type="signal peptide" evidence="9">
    <location>
        <begin position="1"/>
        <end position="15"/>
    </location>
</feature>
<protein>
    <recommendedName>
        <fullName evidence="8">Cell wall hydroxyproline-rich glycoprotein</fullName>
    </recommendedName>
</protein>
<dbReference type="FunFam" id="3.80.10.10:FF:000224">
    <property type="entry name" value="Leucine-rich repeat extensin-like protein 1"/>
    <property type="match status" value="1"/>
</dbReference>
<evidence type="ECO:0000313" key="10">
    <source>
        <dbReference type="EnsemblPlants" id="AET7Gv21004800.3"/>
    </source>
</evidence>
<dbReference type="PANTHER" id="PTHR32093">
    <property type="entry name" value="LEUCINE-RICH REPEAT EXTENSIN-LIKE PROTEIN 3-RELATED"/>
    <property type="match status" value="1"/>
</dbReference>
<dbReference type="Pfam" id="PF13855">
    <property type="entry name" value="LRR_8"/>
    <property type="match status" value="1"/>
</dbReference>
<evidence type="ECO:0000256" key="8">
    <source>
        <dbReference type="ARBA" id="ARBA00041871"/>
    </source>
</evidence>
<feature type="chain" id="PRO_5019042426" description="Cell wall hydroxyproline-rich glycoprotein" evidence="9">
    <location>
        <begin position="16"/>
        <end position="428"/>
    </location>
</feature>
<evidence type="ECO:0000256" key="2">
    <source>
        <dbReference type="ARBA" id="ARBA00022512"/>
    </source>
</evidence>
<name>A0A453SNK1_AEGTS</name>
<keyword evidence="4 9" id="KW-0732">Signal</keyword>
<reference evidence="10" key="4">
    <citation type="submission" date="2019-03" db="UniProtKB">
        <authorList>
            <consortium name="EnsemblPlants"/>
        </authorList>
    </citation>
    <scope>IDENTIFICATION</scope>
</reference>
<dbReference type="Gramene" id="AET7Gv21004800.3">
    <property type="protein sequence ID" value="AET7Gv21004800.3"/>
    <property type="gene ID" value="AET7Gv21004800"/>
</dbReference>
<keyword evidence="3" id="KW-0964">Secreted</keyword>
<evidence type="ECO:0000256" key="6">
    <source>
        <dbReference type="ARBA" id="ARBA00023180"/>
    </source>
</evidence>
<accession>A0A453SNK1</accession>
<keyword evidence="6" id="KW-0325">Glycoprotein</keyword>
<reference evidence="10" key="3">
    <citation type="journal article" date="2017" name="Nature">
        <title>Genome sequence of the progenitor of the wheat D genome Aegilops tauschii.</title>
        <authorList>
            <person name="Luo M.C."/>
            <person name="Gu Y.Q."/>
            <person name="Puiu D."/>
            <person name="Wang H."/>
            <person name="Twardziok S.O."/>
            <person name="Deal K.R."/>
            <person name="Huo N."/>
            <person name="Zhu T."/>
            <person name="Wang L."/>
            <person name="Wang Y."/>
            <person name="McGuire P.E."/>
            <person name="Liu S."/>
            <person name="Long H."/>
            <person name="Ramasamy R.K."/>
            <person name="Rodriguez J.C."/>
            <person name="Van S.L."/>
            <person name="Yuan L."/>
            <person name="Wang Z."/>
            <person name="Xia Z."/>
            <person name="Xiao L."/>
            <person name="Anderson O.D."/>
            <person name="Ouyang S."/>
            <person name="Liang Y."/>
            <person name="Zimin A.V."/>
            <person name="Pertea G."/>
            <person name="Qi P."/>
            <person name="Bennetzen J.L."/>
            <person name="Dai X."/>
            <person name="Dawson M.W."/>
            <person name="Muller H.G."/>
            <person name="Kugler K."/>
            <person name="Rivarola-Duarte L."/>
            <person name="Spannagl M."/>
            <person name="Mayer K.F.X."/>
            <person name="Lu F.H."/>
            <person name="Bevan M.W."/>
            <person name="Leroy P."/>
            <person name="Li P."/>
            <person name="You F.M."/>
            <person name="Sun Q."/>
            <person name="Liu Z."/>
            <person name="Lyons E."/>
            <person name="Wicker T."/>
            <person name="Salzberg S.L."/>
            <person name="Devos K.M."/>
            <person name="Dvorak J."/>
        </authorList>
    </citation>
    <scope>NUCLEOTIDE SEQUENCE [LARGE SCALE GENOMIC DNA]</scope>
    <source>
        <strain evidence="10">cv. AL8/78</strain>
    </source>
</reference>
<evidence type="ECO:0000256" key="1">
    <source>
        <dbReference type="ARBA" id="ARBA00004191"/>
    </source>
</evidence>
<keyword evidence="5" id="KW-0677">Repeat</keyword>
<keyword evidence="11" id="KW-1185">Reference proteome</keyword>
<dbReference type="SUPFAM" id="SSF52058">
    <property type="entry name" value="L domain-like"/>
    <property type="match status" value="1"/>
</dbReference>
<dbReference type="InterPro" id="IPR001611">
    <property type="entry name" value="Leu-rich_rpt"/>
</dbReference>
<evidence type="ECO:0000256" key="4">
    <source>
        <dbReference type="ARBA" id="ARBA00022729"/>
    </source>
</evidence>